<feature type="transmembrane region" description="Helical" evidence="6">
    <location>
        <begin position="246"/>
        <end position="266"/>
    </location>
</feature>
<feature type="domain" description="EamA" evidence="7">
    <location>
        <begin position="155"/>
        <end position="288"/>
    </location>
</feature>
<feature type="transmembrane region" description="Helical" evidence="6">
    <location>
        <begin position="150"/>
        <end position="171"/>
    </location>
</feature>
<dbReference type="InterPro" id="IPR037185">
    <property type="entry name" value="EmrE-like"/>
</dbReference>
<evidence type="ECO:0000256" key="6">
    <source>
        <dbReference type="SAM" id="Phobius"/>
    </source>
</evidence>
<dbReference type="Pfam" id="PF00892">
    <property type="entry name" value="EamA"/>
    <property type="match status" value="2"/>
</dbReference>
<evidence type="ECO:0000259" key="7">
    <source>
        <dbReference type="Pfam" id="PF00892"/>
    </source>
</evidence>
<feature type="domain" description="EamA" evidence="7">
    <location>
        <begin position="13"/>
        <end position="143"/>
    </location>
</feature>
<comment type="subcellular location">
    <subcellularLocation>
        <location evidence="1">Membrane</location>
        <topology evidence="1">Multi-pass membrane protein</topology>
    </subcellularLocation>
</comment>
<proteinExistence type="inferred from homology"/>
<name>A0ABU2BVC6_9ACTN</name>
<feature type="transmembrane region" description="Helical" evidence="6">
    <location>
        <begin position="216"/>
        <end position="239"/>
    </location>
</feature>
<evidence type="ECO:0000256" key="2">
    <source>
        <dbReference type="ARBA" id="ARBA00007362"/>
    </source>
</evidence>
<feature type="transmembrane region" description="Helical" evidence="6">
    <location>
        <begin position="102"/>
        <end position="120"/>
    </location>
</feature>
<evidence type="ECO:0000256" key="1">
    <source>
        <dbReference type="ARBA" id="ARBA00004141"/>
    </source>
</evidence>
<feature type="transmembrane region" description="Helical" evidence="6">
    <location>
        <begin position="35"/>
        <end position="58"/>
    </location>
</feature>
<dbReference type="InterPro" id="IPR050638">
    <property type="entry name" value="AA-Vitamin_Transporters"/>
</dbReference>
<sequence length="305" mass="31648">MHHHHDHQRVPPLLALAFVVVWSTGYIAGPVAVEAFAPLSVLTYRFGLAALLAAAVAYARHGWPSSWRGAGRHAGVGLTLNGLQFGLMYLAFGAGLEPTLGALLHSLSPVMTVLLAGFLLRERVRPVQVAGFVLGVAGVLLVLGPEVEAAGGPVGLVLGALAALCLSLGWLGQRGLSTALPPAWSATVQLAASVPPLLVVGMLTEGVWPVQDTGTFAWSVVWLAVVNSVAGLLLIQALVREGGAGASSSVLFLSPPVTAVMAYVWFGDTLDLRELVGLVVATLGVAVATRVRSPQRVADRHELGL</sequence>
<comment type="caution">
    <text evidence="8">The sequence shown here is derived from an EMBL/GenBank/DDBJ whole genome shotgun (WGS) entry which is preliminary data.</text>
</comment>
<feature type="transmembrane region" description="Helical" evidence="6">
    <location>
        <begin position="183"/>
        <end position="204"/>
    </location>
</feature>
<evidence type="ECO:0000256" key="5">
    <source>
        <dbReference type="ARBA" id="ARBA00023136"/>
    </source>
</evidence>
<keyword evidence="5 6" id="KW-0472">Membrane</keyword>
<dbReference type="PANTHER" id="PTHR32322">
    <property type="entry name" value="INNER MEMBRANE TRANSPORTER"/>
    <property type="match status" value="1"/>
</dbReference>
<feature type="transmembrane region" description="Helical" evidence="6">
    <location>
        <begin position="272"/>
        <end position="291"/>
    </location>
</feature>
<dbReference type="SUPFAM" id="SSF103481">
    <property type="entry name" value="Multidrug resistance efflux transporter EmrE"/>
    <property type="match status" value="2"/>
</dbReference>
<evidence type="ECO:0000313" key="8">
    <source>
        <dbReference type="EMBL" id="MDR7361693.1"/>
    </source>
</evidence>
<dbReference type="RefSeq" id="WP_310300035.1">
    <property type="nucleotide sequence ID" value="NZ_BAAAPS010000001.1"/>
</dbReference>
<gene>
    <name evidence="8" type="ORF">J2S63_001246</name>
</gene>
<evidence type="ECO:0000313" key="9">
    <source>
        <dbReference type="Proteomes" id="UP001183648"/>
    </source>
</evidence>
<evidence type="ECO:0000256" key="3">
    <source>
        <dbReference type="ARBA" id="ARBA00022692"/>
    </source>
</evidence>
<organism evidence="8 9">
    <name type="scientific">Nocardioides marmoribigeumensis</name>
    <dbReference type="NCBI Taxonomy" id="433649"/>
    <lineage>
        <taxon>Bacteria</taxon>
        <taxon>Bacillati</taxon>
        <taxon>Actinomycetota</taxon>
        <taxon>Actinomycetes</taxon>
        <taxon>Propionibacteriales</taxon>
        <taxon>Nocardioidaceae</taxon>
        <taxon>Nocardioides</taxon>
    </lineage>
</organism>
<dbReference type="Proteomes" id="UP001183648">
    <property type="component" value="Unassembled WGS sequence"/>
</dbReference>
<keyword evidence="3 6" id="KW-0812">Transmembrane</keyword>
<protein>
    <submittedName>
        <fullName evidence="8">Drug/metabolite transporter (DMT)-like permease</fullName>
    </submittedName>
</protein>
<keyword evidence="9" id="KW-1185">Reference proteome</keyword>
<keyword evidence="4 6" id="KW-1133">Transmembrane helix</keyword>
<feature type="transmembrane region" description="Helical" evidence="6">
    <location>
        <begin position="78"/>
        <end position="96"/>
    </location>
</feature>
<evidence type="ECO:0000256" key="4">
    <source>
        <dbReference type="ARBA" id="ARBA00022989"/>
    </source>
</evidence>
<dbReference type="EMBL" id="JAVDYG010000001">
    <property type="protein sequence ID" value="MDR7361693.1"/>
    <property type="molecule type" value="Genomic_DNA"/>
</dbReference>
<comment type="similarity">
    <text evidence="2">Belongs to the EamA transporter family.</text>
</comment>
<reference evidence="8 9" key="1">
    <citation type="submission" date="2023-07" db="EMBL/GenBank/DDBJ databases">
        <title>Sequencing the genomes of 1000 actinobacteria strains.</title>
        <authorList>
            <person name="Klenk H.-P."/>
        </authorList>
    </citation>
    <scope>NUCLEOTIDE SEQUENCE [LARGE SCALE GENOMIC DNA]</scope>
    <source>
        <strain evidence="8 9">DSM 19426</strain>
    </source>
</reference>
<feature type="transmembrane region" description="Helical" evidence="6">
    <location>
        <begin position="127"/>
        <end position="144"/>
    </location>
</feature>
<dbReference type="PANTHER" id="PTHR32322:SF2">
    <property type="entry name" value="EAMA DOMAIN-CONTAINING PROTEIN"/>
    <property type="match status" value="1"/>
</dbReference>
<dbReference type="InterPro" id="IPR000620">
    <property type="entry name" value="EamA_dom"/>
</dbReference>
<feature type="transmembrane region" description="Helical" evidence="6">
    <location>
        <begin position="12"/>
        <end position="29"/>
    </location>
</feature>
<accession>A0ABU2BVC6</accession>